<sequence length="104" mass="11488">MRGSGTDSQSYEALESDALPTDVTVAWIVDRFVQVQSENAPVVGTEVTVPGYVLERVRSLQLGETQNRSVTGNSRPRPSRGRDTRYRPIADLSIRRSVTPLRGT</sequence>
<organism evidence="2 3">
    <name type="scientific">Haloterrigena salina JCM 13891</name>
    <dbReference type="NCBI Taxonomy" id="1227488"/>
    <lineage>
        <taxon>Archaea</taxon>
        <taxon>Methanobacteriati</taxon>
        <taxon>Methanobacteriota</taxon>
        <taxon>Stenosarchaea group</taxon>
        <taxon>Halobacteria</taxon>
        <taxon>Halobacteriales</taxon>
        <taxon>Natrialbaceae</taxon>
        <taxon>Haloterrigena</taxon>
    </lineage>
</organism>
<reference evidence="2 3" key="1">
    <citation type="journal article" date="2014" name="PLoS Genet.">
        <title>Phylogenetically driven sequencing of extremely halophilic archaea reveals strategies for static and dynamic osmo-response.</title>
        <authorList>
            <person name="Becker E.A."/>
            <person name="Seitzer P.M."/>
            <person name="Tritt A."/>
            <person name="Larsen D."/>
            <person name="Krusor M."/>
            <person name="Yao A.I."/>
            <person name="Wu D."/>
            <person name="Madern D."/>
            <person name="Eisen J.A."/>
            <person name="Darling A.E."/>
            <person name="Facciotti M.T."/>
        </authorList>
    </citation>
    <scope>NUCLEOTIDE SEQUENCE [LARGE SCALE GENOMIC DNA]</scope>
    <source>
        <strain evidence="2 3">JCM 13891</strain>
    </source>
</reference>
<dbReference type="STRING" id="1227488.C477_04279"/>
<accession>M0CHV2</accession>
<evidence type="ECO:0000256" key="1">
    <source>
        <dbReference type="SAM" id="MobiDB-lite"/>
    </source>
</evidence>
<evidence type="ECO:0000313" key="3">
    <source>
        <dbReference type="Proteomes" id="UP000011657"/>
    </source>
</evidence>
<proteinExistence type="predicted"/>
<feature type="region of interest" description="Disordered" evidence="1">
    <location>
        <begin position="63"/>
        <end position="104"/>
    </location>
</feature>
<dbReference type="AlphaFoldDB" id="M0CHV2"/>
<gene>
    <name evidence="2" type="ORF">C477_04279</name>
</gene>
<keyword evidence="3" id="KW-1185">Reference proteome</keyword>
<name>M0CHV2_9EURY</name>
<dbReference type="EMBL" id="AOIS01000015">
    <property type="protein sequence ID" value="ELZ22208.1"/>
    <property type="molecule type" value="Genomic_DNA"/>
</dbReference>
<feature type="compositionally biased region" description="Polar residues" evidence="1">
    <location>
        <begin position="63"/>
        <end position="76"/>
    </location>
</feature>
<evidence type="ECO:0000313" key="2">
    <source>
        <dbReference type="EMBL" id="ELZ22208.1"/>
    </source>
</evidence>
<dbReference type="PATRIC" id="fig|1227488.3.peg.847"/>
<protein>
    <submittedName>
        <fullName evidence="2">Uncharacterized protein</fullName>
    </submittedName>
</protein>
<dbReference type="Proteomes" id="UP000011657">
    <property type="component" value="Unassembled WGS sequence"/>
</dbReference>
<comment type="caution">
    <text evidence="2">The sequence shown here is derived from an EMBL/GenBank/DDBJ whole genome shotgun (WGS) entry which is preliminary data.</text>
</comment>